<reference evidence="1 2" key="1">
    <citation type="submission" date="2019-10" db="EMBL/GenBank/DDBJ databases">
        <authorList>
            <person name="Palmer J.M."/>
        </authorList>
    </citation>
    <scope>NUCLEOTIDE SEQUENCE [LARGE SCALE GENOMIC DNA]</scope>
    <source>
        <strain evidence="1 2">TWF718</strain>
    </source>
</reference>
<evidence type="ECO:0000313" key="2">
    <source>
        <dbReference type="Proteomes" id="UP001313282"/>
    </source>
</evidence>
<gene>
    <name evidence="1" type="ORF">TWF718_005043</name>
</gene>
<dbReference type="Proteomes" id="UP001313282">
    <property type="component" value="Unassembled WGS sequence"/>
</dbReference>
<protein>
    <submittedName>
        <fullName evidence="1">Uncharacterized protein</fullName>
    </submittedName>
</protein>
<sequence>MSAPPSTSGRVWSEVPRLPRDLSRPYKTTKSEPGARFSALSYDANRHSWRPCLDTTSGRIDSDVEEDLQYIQQPEYKRLIQSTGRLTNELTMGFESGFWIFPDVFFSALHLWKPGDELSIRQSHRNPKFHLSISIKDYNARGSRQDRESSKVFLEEWSTQHDLGIFVLNPKSEPSPSWLNIDRILETHELINLNTTWKGKKVFAVGYNDEPDLELKDYLAKYKQLRPEHSIEQVLSQQLCNPAYF</sequence>
<dbReference type="AlphaFoldDB" id="A0AAN8MYN7"/>
<accession>A0AAN8MYN7</accession>
<dbReference type="EMBL" id="JAVHNR010000002">
    <property type="protein sequence ID" value="KAK6351899.1"/>
    <property type="molecule type" value="Genomic_DNA"/>
</dbReference>
<proteinExistence type="predicted"/>
<evidence type="ECO:0000313" key="1">
    <source>
        <dbReference type="EMBL" id="KAK6351899.1"/>
    </source>
</evidence>
<name>A0AAN8MYN7_9PEZI</name>
<comment type="caution">
    <text evidence="1">The sequence shown here is derived from an EMBL/GenBank/DDBJ whole genome shotgun (WGS) entry which is preliminary data.</text>
</comment>
<keyword evidence="2" id="KW-1185">Reference proteome</keyword>
<organism evidence="1 2">
    <name type="scientific">Orbilia javanica</name>
    <dbReference type="NCBI Taxonomy" id="47235"/>
    <lineage>
        <taxon>Eukaryota</taxon>
        <taxon>Fungi</taxon>
        <taxon>Dikarya</taxon>
        <taxon>Ascomycota</taxon>
        <taxon>Pezizomycotina</taxon>
        <taxon>Orbiliomycetes</taxon>
        <taxon>Orbiliales</taxon>
        <taxon>Orbiliaceae</taxon>
        <taxon>Orbilia</taxon>
    </lineage>
</organism>